<comment type="subunit">
    <text evidence="13">Homohexamer. Forms a ring that surrounds DNA.</text>
</comment>
<dbReference type="Gene3D" id="3.30.980.40">
    <property type="match status" value="1"/>
</dbReference>
<evidence type="ECO:0000256" key="13">
    <source>
        <dbReference type="ARBA" id="ARBA00025923"/>
    </source>
</evidence>
<dbReference type="RefSeq" id="WP_146435703.1">
    <property type="nucleotide sequence ID" value="NZ_SJPF01000005.1"/>
</dbReference>
<dbReference type="SUPFAM" id="SSF46785">
    <property type="entry name" value="Winged helix' DNA-binding domain"/>
    <property type="match status" value="1"/>
</dbReference>
<evidence type="ECO:0000256" key="3">
    <source>
        <dbReference type="ARBA" id="ARBA00022475"/>
    </source>
</evidence>
<feature type="compositionally biased region" description="Acidic residues" evidence="15">
    <location>
        <begin position="214"/>
        <end position="237"/>
    </location>
</feature>
<feature type="domain" description="FtsK" evidence="17">
    <location>
        <begin position="486"/>
        <end position="691"/>
    </location>
</feature>
<dbReference type="AlphaFoldDB" id="A0A5C5UWX8"/>
<evidence type="ECO:0000256" key="8">
    <source>
        <dbReference type="ARBA" id="ARBA00022840"/>
    </source>
</evidence>
<evidence type="ECO:0000256" key="14">
    <source>
        <dbReference type="PROSITE-ProRule" id="PRU00289"/>
    </source>
</evidence>
<dbReference type="GO" id="GO:0007059">
    <property type="term" value="P:chromosome segregation"/>
    <property type="evidence" value="ECO:0007669"/>
    <property type="project" value="UniProtKB-KW"/>
</dbReference>
<evidence type="ECO:0000256" key="10">
    <source>
        <dbReference type="ARBA" id="ARBA00023125"/>
    </source>
</evidence>
<dbReference type="InterPro" id="IPR050206">
    <property type="entry name" value="FtsK/SpoIIIE/SftA"/>
</dbReference>
<dbReference type="SMART" id="SM00843">
    <property type="entry name" value="Ftsk_gamma"/>
    <property type="match status" value="1"/>
</dbReference>
<evidence type="ECO:0000256" key="6">
    <source>
        <dbReference type="ARBA" id="ARBA00022741"/>
    </source>
</evidence>
<dbReference type="InterPro" id="IPR003593">
    <property type="entry name" value="AAA+_ATPase"/>
</dbReference>
<feature type="transmembrane region" description="Helical" evidence="16">
    <location>
        <begin position="111"/>
        <end position="131"/>
    </location>
</feature>
<feature type="region of interest" description="Disordered" evidence="15">
    <location>
        <begin position="837"/>
        <end position="970"/>
    </location>
</feature>
<dbReference type="PANTHER" id="PTHR22683">
    <property type="entry name" value="SPORULATION PROTEIN RELATED"/>
    <property type="match status" value="1"/>
</dbReference>
<feature type="compositionally biased region" description="Acidic residues" evidence="15">
    <location>
        <begin position="847"/>
        <end position="862"/>
    </location>
</feature>
<feature type="compositionally biased region" description="Basic and acidic residues" evidence="15">
    <location>
        <begin position="289"/>
        <end position="314"/>
    </location>
</feature>
<dbReference type="InterPro" id="IPR018541">
    <property type="entry name" value="Ftsk_gamma"/>
</dbReference>
<evidence type="ECO:0000313" key="18">
    <source>
        <dbReference type="EMBL" id="TWT30884.1"/>
    </source>
</evidence>
<evidence type="ECO:0000256" key="9">
    <source>
        <dbReference type="ARBA" id="ARBA00022989"/>
    </source>
</evidence>
<dbReference type="PANTHER" id="PTHR22683:SF41">
    <property type="entry name" value="DNA TRANSLOCASE FTSK"/>
    <property type="match status" value="1"/>
</dbReference>
<evidence type="ECO:0000259" key="17">
    <source>
        <dbReference type="PROSITE" id="PS50901"/>
    </source>
</evidence>
<proteinExistence type="inferred from homology"/>
<evidence type="ECO:0000256" key="4">
    <source>
        <dbReference type="ARBA" id="ARBA00022618"/>
    </source>
</evidence>
<evidence type="ECO:0000256" key="1">
    <source>
        <dbReference type="ARBA" id="ARBA00004651"/>
    </source>
</evidence>
<dbReference type="GO" id="GO:0005886">
    <property type="term" value="C:plasma membrane"/>
    <property type="evidence" value="ECO:0007669"/>
    <property type="project" value="UniProtKB-SubCell"/>
</dbReference>
<dbReference type="InterPro" id="IPR027417">
    <property type="entry name" value="P-loop_NTPase"/>
</dbReference>
<keyword evidence="6 14" id="KW-0547">Nucleotide-binding</keyword>
<feature type="binding site" evidence="14">
    <location>
        <begin position="503"/>
        <end position="510"/>
    </location>
    <ligand>
        <name>ATP</name>
        <dbReference type="ChEBI" id="CHEBI:30616"/>
    </ligand>
</feature>
<keyword evidence="4" id="KW-0132">Cell division</keyword>
<keyword evidence="10" id="KW-0238">DNA-binding</keyword>
<feature type="region of interest" description="Disordered" evidence="15">
    <location>
        <begin position="208"/>
        <end position="329"/>
    </location>
</feature>
<accession>A0A5C5UWX8</accession>
<dbReference type="InterPro" id="IPR025199">
    <property type="entry name" value="FtsK_4TM"/>
</dbReference>
<evidence type="ECO:0000256" key="11">
    <source>
        <dbReference type="ARBA" id="ARBA00023136"/>
    </source>
</evidence>
<gene>
    <name evidence="18" type="primary">ftsK</name>
    <name evidence="18" type="ORF">Enr8_44100</name>
</gene>
<comment type="subcellular location">
    <subcellularLocation>
        <location evidence="1">Cell membrane</location>
        <topology evidence="1">Multi-pass membrane protein</topology>
    </subcellularLocation>
</comment>
<keyword evidence="8 14" id="KW-0067">ATP-binding</keyword>
<sequence length="970" mass="107816">MFENRSLHRDLLAIGLAAAVLFLTLSLVSYDAADPIPAPIFPISEVYQPDVVVYPPAERAHNICGGMGALAADLLFSRLGGVGAYYLILSLAGLDFILLRRLEVSVPALRMFGWLASLTGLTALAAMYAPLLHNGPLAGSGGELGMLGSALLHQHFAAVGGTLLALTVTAVGLFLCTDYELLRLAMVVGVKGIETAVLGKRMVAKRMGKKGADSEDEAAKDEEYETTDLEDIDEELAEGMKIRIGGRQVEGEEEEHEEEEAEGEEWEEEEQTADEEEAEWEEEAEEEEEPKKEAIPVKTLADKVEKVEKEEDPLAVKNSKSKKKAKEDDRLAVMKELNAAADDEPKHEHYELPPIDLLIENEEFSYEAQEKEVRQKAKVLEKTFANFGFNVKVVEIETGPVIAQYEVELEAGLRLSKITGLADDLAIALRVPSVRIVAPIPGKNTVGIEVPNDERQMVRLREVMEEGLGRGGKMKIPIFLGKDVSGNPLVVDLASMPHLLIAGRTGTGKSVCLNALITSILMTRRPDEVRMLMIDPKMVELSCYKTLPHLMHPVVTDMKKAEAILAWAVEKMEERYQLLAKVGVRHLSVFNQLSPEEIYDRMEVGDEEDRKSVPTHLPYIVIVADEMADLMMTAGKEVEQHIIRLAQKSRAVGIHLILATQKPTVDVITGLIKSNLPARLAFQVASRTDSRVVLDEMGADKLLGNGDMLFLWPGTSSLMRGQGTYLSDEEINSVVDFVSTGEQDFVKELVQLRVEDGAVADPSKMKKRDDLYEQAVDVIVAEQRGSVSLLQRALGVGYGRGARLIDFMAEDGIVGPYNGSQAREVLIDVLEWEQMKAGDGPGKIEIEGEEEGEDAELEIDEAPPEKKEPPKAKRSNKVVPVPDVEEEEEEEYEEEDAELFDEEEESEEEVEEYDEDDSEYEEEEADGDEEEYEYEEEEYEEEEYEEEDEYEEEEEADDDEPEEGGRQKTA</sequence>
<keyword evidence="5 16" id="KW-0812">Transmembrane</keyword>
<evidence type="ECO:0000256" key="7">
    <source>
        <dbReference type="ARBA" id="ARBA00022829"/>
    </source>
</evidence>
<dbReference type="GO" id="GO:0005524">
    <property type="term" value="F:ATP binding"/>
    <property type="evidence" value="ECO:0007669"/>
    <property type="project" value="UniProtKB-UniRule"/>
</dbReference>
<evidence type="ECO:0000313" key="19">
    <source>
        <dbReference type="Proteomes" id="UP000318878"/>
    </source>
</evidence>
<evidence type="ECO:0000256" key="5">
    <source>
        <dbReference type="ARBA" id="ARBA00022692"/>
    </source>
</evidence>
<feature type="transmembrane region" description="Helical" evidence="16">
    <location>
        <begin position="82"/>
        <end position="99"/>
    </location>
</feature>
<reference evidence="18 19" key="1">
    <citation type="submission" date="2019-02" db="EMBL/GenBank/DDBJ databases">
        <title>Deep-cultivation of Planctomycetes and their phenomic and genomic characterization uncovers novel biology.</title>
        <authorList>
            <person name="Wiegand S."/>
            <person name="Jogler M."/>
            <person name="Boedeker C."/>
            <person name="Pinto D."/>
            <person name="Vollmers J."/>
            <person name="Rivas-Marin E."/>
            <person name="Kohn T."/>
            <person name="Peeters S.H."/>
            <person name="Heuer A."/>
            <person name="Rast P."/>
            <person name="Oberbeckmann S."/>
            <person name="Bunk B."/>
            <person name="Jeske O."/>
            <person name="Meyerdierks A."/>
            <person name="Storesund J.E."/>
            <person name="Kallscheuer N."/>
            <person name="Luecker S."/>
            <person name="Lage O.M."/>
            <person name="Pohl T."/>
            <person name="Merkel B.J."/>
            <person name="Hornburger P."/>
            <person name="Mueller R.-W."/>
            <person name="Bruemmer F."/>
            <person name="Labrenz M."/>
            <person name="Spormann A.M."/>
            <person name="Op Den Camp H."/>
            <person name="Overmann J."/>
            <person name="Amann R."/>
            <person name="Jetten M.S.M."/>
            <person name="Mascher T."/>
            <person name="Medema M.H."/>
            <person name="Devos D.P."/>
            <person name="Kaster A.-K."/>
            <person name="Ovreas L."/>
            <person name="Rohde M."/>
            <person name="Galperin M.Y."/>
            <person name="Jogler C."/>
        </authorList>
    </citation>
    <scope>NUCLEOTIDE SEQUENCE [LARGE SCALE GENOMIC DNA]</scope>
    <source>
        <strain evidence="18 19">Enr8</strain>
    </source>
</reference>
<dbReference type="Pfam" id="PF17854">
    <property type="entry name" value="FtsK_alpha"/>
    <property type="match status" value="1"/>
</dbReference>
<evidence type="ECO:0000256" key="15">
    <source>
        <dbReference type="SAM" id="MobiDB-lite"/>
    </source>
</evidence>
<dbReference type="Pfam" id="PF09397">
    <property type="entry name" value="FtsK_gamma"/>
    <property type="match status" value="1"/>
</dbReference>
<dbReference type="Gene3D" id="1.10.10.10">
    <property type="entry name" value="Winged helix-like DNA-binding domain superfamily/Winged helix DNA-binding domain"/>
    <property type="match status" value="1"/>
</dbReference>
<keyword evidence="3" id="KW-1003">Cell membrane</keyword>
<comment type="caution">
    <text evidence="18">The sequence shown here is derived from an EMBL/GenBank/DDBJ whole genome shotgun (WGS) entry which is preliminary data.</text>
</comment>
<name>A0A5C5UWX8_9BACT</name>
<dbReference type="Gene3D" id="3.40.50.300">
    <property type="entry name" value="P-loop containing nucleotide triphosphate hydrolases"/>
    <property type="match status" value="1"/>
</dbReference>
<evidence type="ECO:0000256" key="12">
    <source>
        <dbReference type="ARBA" id="ARBA00023306"/>
    </source>
</evidence>
<evidence type="ECO:0000256" key="16">
    <source>
        <dbReference type="SAM" id="Phobius"/>
    </source>
</evidence>
<dbReference type="SMART" id="SM00382">
    <property type="entry name" value="AAA"/>
    <property type="match status" value="1"/>
</dbReference>
<dbReference type="InterPro" id="IPR002543">
    <property type="entry name" value="FtsK_dom"/>
</dbReference>
<feature type="transmembrane region" description="Helical" evidence="16">
    <location>
        <begin position="151"/>
        <end position="176"/>
    </location>
</feature>
<dbReference type="PROSITE" id="PS50901">
    <property type="entry name" value="FTSK"/>
    <property type="match status" value="1"/>
</dbReference>
<feature type="compositionally biased region" description="Acidic residues" evidence="15">
    <location>
        <begin position="883"/>
        <end position="962"/>
    </location>
</feature>
<dbReference type="Pfam" id="PF13491">
    <property type="entry name" value="FtsK_4TM"/>
    <property type="match status" value="1"/>
</dbReference>
<comment type="similarity">
    <text evidence="2">Belongs to the FtsK/SpoIIIE/SftA family.</text>
</comment>
<protein>
    <submittedName>
        <fullName evidence="18">DNA translocase FtsK</fullName>
    </submittedName>
</protein>
<evidence type="ECO:0000256" key="2">
    <source>
        <dbReference type="ARBA" id="ARBA00006474"/>
    </source>
</evidence>
<keyword evidence="11 16" id="KW-0472">Membrane</keyword>
<keyword evidence="19" id="KW-1185">Reference proteome</keyword>
<dbReference type="GO" id="GO:0003677">
    <property type="term" value="F:DNA binding"/>
    <property type="evidence" value="ECO:0007669"/>
    <property type="project" value="UniProtKB-KW"/>
</dbReference>
<keyword evidence="7" id="KW-0159">Chromosome partition</keyword>
<dbReference type="Pfam" id="PF01580">
    <property type="entry name" value="FtsK_SpoIIIE"/>
    <property type="match status" value="1"/>
</dbReference>
<dbReference type="Proteomes" id="UP000318878">
    <property type="component" value="Unassembled WGS sequence"/>
</dbReference>
<organism evidence="18 19">
    <name type="scientific">Blastopirellula retiformator</name>
    <dbReference type="NCBI Taxonomy" id="2527970"/>
    <lineage>
        <taxon>Bacteria</taxon>
        <taxon>Pseudomonadati</taxon>
        <taxon>Planctomycetota</taxon>
        <taxon>Planctomycetia</taxon>
        <taxon>Pirellulales</taxon>
        <taxon>Pirellulaceae</taxon>
        <taxon>Blastopirellula</taxon>
    </lineage>
</organism>
<feature type="compositionally biased region" description="Acidic residues" evidence="15">
    <location>
        <begin position="251"/>
        <end position="288"/>
    </location>
</feature>
<dbReference type="SUPFAM" id="SSF52540">
    <property type="entry name" value="P-loop containing nucleoside triphosphate hydrolases"/>
    <property type="match status" value="1"/>
</dbReference>
<dbReference type="InterPro" id="IPR036390">
    <property type="entry name" value="WH_DNA-bd_sf"/>
</dbReference>
<dbReference type="OrthoDB" id="9807790at2"/>
<keyword evidence="9 16" id="KW-1133">Transmembrane helix</keyword>
<dbReference type="GO" id="GO:0051301">
    <property type="term" value="P:cell division"/>
    <property type="evidence" value="ECO:0007669"/>
    <property type="project" value="UniProtKB-KW"/>
</dbReference>
<dbReference type="EMBL" id="SJPF01000005">
    <property type="protein sequence ID" value="TWT30884.1"/>
    <property type="molecule type" value="Genomic_DNA"/>
</dbReference>
<dbReference type="InterPro" id="IPR041027">
    <property type="entry name" value="FtsK_alpha"/>
</dbReference>
<dbReference type="InterPro" id="IPR036388">
    <property type="entry name" value="WH-like_DNA-bd_sf"/>
</dbReference>
<keyword evidence="12" id="KW-0131">Cell cycle</keyword>